<protein>
    <submittedName>
        <fullName evidence="2">Uncharacterized protein</fullName>
    </submittedName>
</protein>
<organism evidence="2 3">
    <name type="scientific">Bradyrhizobium japonicum</name>
    <dbReference type="NCBI Taxonomy" id="375"/>
    <lineage>
        <taxon>Bacteria</taxon>
        <taxon>Pseudomonadati</taxon>
        <taxon>Pseudomonadota</taxon>
        <taxon>Alphaproteobacteria</taxon>
        <taxon>Hyphomicrobiales</taxon>
        <taxon>Nitrobacteraceae</taxon>
        <taxon>Bradyrhizobium</taxon>
    </lineage>
</organism>
<keyword evidence="1" id="KW-0472">Membrane</keyword>
<proteinExistence type="predicted"/>
<gene>
    <name evidence="2" type="ORF">BKD09_44980</name>
</gene>
<accession>A0A1L3FQB8</accession>
<dbReference type="EMBL" id="CP017637">
    <property type="protein sequence ID" value="APG15458.1"/>
    <property type="molecule type" value="Genomic_DNA"/>
</dbReference>
<dbReference type="AlphaFoldDB" id="A0A1L3FQB8"/>
<keyword evidence="1" id="KW-0812">Transmembrane</keyword>
<evidence type="ECO:0000313" key="2">
    <source>
        <dbReference type="EMBL" id="APG15458.1"/>
    </source>
</evidence>
<reference evidence="2 3" key="1">
    <citation type="submission" date="2016-11" db="EMBL/GenBank/DDBJ databases">
        <title>Complete Genome Sequence of Bradyrhizobium sp. strain J5, an isolated from soybean nodule in Hokkaido.</title>
        <authorList>
            <person name="Kanehara K."/>
        </authorList>
    </citation>
    <scope>NUCLEOTIDE SEQUENCE [LARGE SCALE GENOMIC DNA]</scope>
    <source>
        <strain evidence="2 3">J5</strain>
    </source>
</reference>
<name>A0A1L3FQB8_BRAJP</name>
<evidence type="ECO:0000256" key="1">
    <source>
        <dbReference type="SAM" id="Phobius"/>
    </source>
</evidence>
<dbReference type="Proteomes" id="UP000181962">
    <property type="component" value="Chromosome"/>
</dbReference>
<evidence type="ECO:0000313" key="3">
    <source>
        <dbReference type="Proteomes" id="UP000181962"/>
    </source>
</evidence>
<feature type="transmembrane region" description="Helical" evidence="1">
    <location>
        <begin position="37"/>
        <end position="56"/>
    </location>
</feature>
<sequence length="99" mass="11132">MESSRNPKLKPRFDRGVICKTSAFRRLRSDFLHGDESWGVAVIALLLAVRMALAWVARQHLRRGRSCLDLRARRAGGNARTCPFLPPPPQRDLINGVIA</sequence>
<keyword evidence="1" id="KW-1133">Transmembrane helix</keyword>